<organism evidence="1 2">
    <name type="scientific">Flavisolibacter ginsenosidimutans</name>
    <dbReference type="NCBI Taxonomy" id="661481"/>
    <lineage>
        <taxon>Bacteria</taxon>
        <taxon>Pseudomonadati</taxon>
        <taxon>Bacteroidota</taxon>
        <taxon>Chitinophagia</taxon>
        <taxon>Chitinophagales</taxon>
        <taxon>Chitinophagaceae</taxon>
        <taxon>Flavisolibacter</taxon>
    </lineage>
</organism>
<evidence type="ECO:0000313" key="1">
    <source>
        <dbReference type="EMBL" id="QEC55310.1"/>
    </source>
</evidence>
<evidence type="ECO:0000313" key="2">
    <source>
        <dbReference type="Proteomes" id="UP000321204"/>
    </source>
</evidence>
<dbReference type="AlphaFoldDB" id="A0A5B8UGU0"/>
<dbReference type="Proteomes" id="UP000321204">
    <property type="component" value="Chromosome"/>
</dbReference>
<gene>
    <name evidence="1" type="ORF">FSB75_05110</name>
</gene>
<dbReference type="EMBL" id="CP042433">
    <property type="protein sequence ID" value="QEC55310.1"/>
    <property type="molecule type" value="Genomic_DNA"/>
</dbReference>
<reference evidence="1 2" key="1">
    <citation type="journal article" date="2015" name="Int. J. Syst. Evol. Microbiol.">
        <title>Flavisolibacter ginsenosidimutans sp. nov., with ginsenoside-converting activity isolated from soil used for cultivating ginseng.</title>
        <authorList>
            <person name="Zhao Y."/>
            <person name="Liu Q."/>
            <person name="Kang M.S."/>
            <person name="Jin F."/>
            <person name="Yu H."/>
            <person name="Im W.T."/>
        </authorList>
    </citation>
    <scope>NUCLEOTIDE SEQUENCE [LARGE SCALE GENOMIC DNA]</scope>
    <source>
        <strain evidence="1 2">Gsoil 636</strain>
    </source>
</reference>
<accession>A0A5B8UGU0</accession>
<proteinExistence type="predicted"/>
<dbReference type="OrthoDB" id="9948786at2"/>
<protein>
    <submittedName>
        <fullName evidence="1">Uncharacterized protein</fullName>
    </submittedName>
</protein>
<name>A0A5B8UGU0_9BACT</name>
<keyword evidence="2" id="KW-1185">Reference proteome</keyword>
<dbReference type="KEGG" id="fgg:FSB75_05110"/>
<dbReference type="RefSeq" id="WP_146783745.1">
    <property type="nucleotide sequence ID" value="NZ_BAABIO010000002.1"/>
</dbReference>
<sequence length="233" mass="27454">MQDCYEIKKTDELVKHLKSNGRTDPYEDFDYQLQTNYAWVYELKNGQVVLIGNSFRHGGLLFRDKECFNGIVKADKFPIENPDKSLYDFEIDRIKTIHKRIDFYRNHLNTVLKFDFQELTREAAQAYIKKVVGRTIKKLTTDTDLVALIAIFGEIMRREINGKWVLEKWYGTFNPYFMPKILNPKNKIIPINDSVLISIKWKVTFIDTILNNTEGVLSLKETRKYHECVVLTD</sequence>